<dbReference type="InterPro" id="IPR022616">
    <property type="entry name" value="Glyco_hydro_4_C"/>
</dbReference>
<evidence type="ECO:0000256" key="4">
    <source>
        <dbReference type="ARBA" id="ARBA00023027"/>
    </source>
</evidence>
<dbReference type="PANTHER" id="PTHR32092">
    <property type="entry name" value="6-PHOSPHO-BETA-GLUCOSIDASE-RELATED"/>
    <property type="match status" value="1"/>
</dbReference>
<feature type="binding site" evidence="7">
    <location>
        <position position="96"/>
    </location>
    <ligand>
        <name>substrate</name>
    </ligand>
</feature>
<evidence type="ECO:0000256" key="10">
    <source>
        <dbReference type="RuleBase" id="RU361152"/>
    </source>
</evidence>
<keyword evidence="4 10" id="KW-0520">NAD</keyword>
<dbReference type="GO" id="GO:0005975">
    <property type="term" value="P:carbohydrate metabolic process"/>
    <property type="evidence" value="ECO:0007669"/>
    <property type="project" value="InterPro"/>
</dbReference>
<keyword evidence="6 10" id="KW-0326">Glycosidase</keyword>
<feature type="binding site" evidence="8">
    <location>
        <position position="201"/>
    </location>
    <ligand>
        <name>Mn(2+)</name>
        <dbReference type="ChEBI" id="CHEBI:29035"/>
    </ligand>
</feature>
<dbReference type="Pfam" id="PF11975">
    <property type="entry name" value="Glyco_hydro_4C"/>
    <property type="match status" value="1"/>
</dbReference>
<sequence length="452" mass="50117">MQNALKVVVIGAGSSYTPELVEGLLRRTESLPIGELWLVDIEESRWKAEIIFKLTKRMVEKSGSDMKVIMTEDRTVALKHADYVCSQFRAGCLESRIRDEGIAAKYGMLAQETNGIVGLANACRTIPVALDIAHEMETLCPDAWLLNFTNPSGMVTEAILKNSSTKTIGLCNVPVNMERGAMELLEADPKDFFIQIAGLNHLVWARQILYKNEDKMQFIIDEVLAGNDKMRPQNIAPFEWSSALIKDMGMLPCSYLRYFYASDDVLAKSAPTECDGVNRADVVKDIETKLFEVYRDPNLAEKPKELELRGGQYYSESACRMMNAIHNNTGEIMHVNTLNKGAIQGLPDDCAVEVSAIIKSSGAYPLSVESFPEDALRLIQTMKSFESLTIKAAINGEVGTALRALVMNPLVGTGEKLELALKDILLQNLDMLPTFQRQDIDLLKGDFSCSSL</sequence>
<evidence type="ECO:0000256" key="8">
    <source>
        <dbReference type="PIRSR" id="PIRSR601088-3"/>
    </source>
</evidence>
<keyword evidence="8" id="KW-0408">Iron</keyword>
<evidence type="ECO:0000256" key="5">
    <source>
        <dbReference type="ARBA" id="ARBA00023211"/>
    </source>
</evidence>
<dbReference type="InterPro" id="IPR019802">
    <property type="entry name" value="GlycHydrolase_4_CS"/>
</dbReference>
<evidence type="ECO:0000313" key="13">
    <source>
        <dbReference type="Proteomes" id="UP001139559"/>
    </source>
</evidence>
<keyword evidence="8" id="KW-0533">Nickel</keyword>
<dbReference type="Pfam" id="PF02056">
    <property type="entry name" value="Glyco_hydro_4"/>
    <property type="match status" value="1"/>
</dbReference>
<keyword evidence="2 8" id="KW-0479">Metal-binding</keyword>
<dbReference type="PROSITE" id="PS01324">
    <property type="entry name" value="GLYCOSYL_HYDROL_F4"/>
    <property type="match status" value="1"/>
</dbReference>
<feature type="site" description="Increases basicity of active site Tyr" evidence="9">
    <location>
        <position position="112"/>
    </location>
</feature>
<dbReference type="Gene3D" id="3.40.50.720">
    <property type="entry name" value="NAD(P)-binding Rossmann-like Domain"/>
    <property type="match status" value="1"/>
</dbReference>
<reference evidence="12" key="1">
    <citation type="submission" date="2021-11" db="EMBL/GenBank/DDBJ databases">
        <title>Vibrio ZSDE26 sp. nov. and Vibrio ZSDZ34 sp. nov., isolated from coastal seawater in Qingdao.</title>
        <authorList>
            <person name="Zhang P."/>
        </authorList>
    </citation>
    <scope>NUCLEOTIDE SEQUENCE</scope>
    <source>
        <strain evidence="12">ZSDE26</strain>
    </source>
</reference>
<feature type="binding site" evidence="8">
    <location>
        <position position="171"/>
    </location>
    <ligand>
        <name>Mn(2+)</name>
        <dbReference type="ChEBI" id="CHEBI:29035"/>
    </ligand>
</feature>
<dbReference type="AlphaFoldDB" id="A0A9X1XKN9"/>
<comment type="cofactor">
    <cofactor evidence="10">
        <name>NAD(+)</name>
        <dbReference type="ChEBI" id="CHEBI:57540"/>
    </cofactor>
    <text evidence="10">Binds 1 NAD(+) per subunit.</text>
</comment>
<evidence type="ECO:0000256" key="1">
    <source>
        <dbReference type="ARBA" id="ARBA00010141"/>
    </source>
</evidence>
<keyword evidence="8" id="KW-0170">Cobalt</keyword>
<proteinExistence type="inferred from homology"/>
<keyword evidence="3 10" id="KW-0378">Hydrolase</keyword>
<dbReference type="InterPro" id="IPR001088">
    <property type="entry name" value="Glyco_hydro_4"/>
</dbReference>
<comment type="similarity">
    <text evidence="1 10">Belongs to the glycosyl hydrolase 4 family.</text>
</comment>
<dbReference type="PRINTS" id="PR00732">
    <property type="entry name" value="GLHYDRLASE4"/>
</dbReference>
<accession>A0A9X1XKN9</accession>
<organism evidence="12 13">
    <name type="scientific">Vibrio amylolyticus</name>
    <dbReference type="NCBI Taxonomy" id="2847292"/>
    <lineage>
        <taxon>Bacteria</taxon>
        <taxon>Pseudomonadati</taxon>
        <taxon>Pseudomonadota</taxon>
        <taxon>Gammaproteobacteria</taxon>
        <taxon>Vibrionales</taxon>
        <taxon>Vibrionaceae</taxon>
        <taxon>Vibrio</taxon>
    </lineage>
</organism>
<dbReference type="GO" id="GO:0016616">
    <property type="term" value="F:oxidoreductase activity, acting on the CH-OH group of donors, NAD or NADP as acceptor"/>
    <property type="evidence" value="ECO:0007669"/>
    <property type="project" value="InterPro"/>
</dbReference>
<comment type="caution">
    <text evidence="12">The sequence shown here is derived from an EMBL/GenBank/DDBJ whole genome shotgun (WGS) entry which is preliminary data.</text>
</comment>
<dbReference type="GO" id="GO:0004553">
    <property type="term" value="F:hydrolase activity, hydrolyzing O-glycosyl compounds"/>
    <property type="evidence" value="ECO:0007669"/>
    <property type="project" value="InterPro"/>
</dbReference>
<evidence type="ECO:0000313" key="12">
    <source>
        <dbReference type="EMBL" id="MCK6264481.1"/>
    </source>
</evidence>
<evidence type="ECO:0000256" key="3">
    <source>
        <dbReference type="ARBA" id="ARBA00022801"/>
    </source>
</evidence>
<dbReference type="CDD" id="cd05296">
    <property type="entry name" value="GH4_P_beta_glucosidase"/>
    <property type="match status" value="1"/>
</dbReference>
<name>A0A9X1XKN9_9VIBR</name>
<dbReference type="InterPro" id="IPR036291">
    <property type="entry name" value="NAD(P)-bd_dom_sf"/>
</dbReference>
<dbReference type="Proteomes" id="UP001139559">
    <property type="component" value="Unassembled WGS sequence"/>
</dbReference>
<dbReference type="Gene3D" id="3.90.110.10">
    <property type="entry name" value="Lactate dehydrogenase/glycoside hydrolase, family 4, C-terminal"/>
    <property type="match status" value="1"/>
</dbReference>
<evidence type="ECO:0000256" key="7">
    <source>
        <dbReference type="PIRSR" id="PIRSR601088-2"/>
    </source>
</evidence>
<keyword evidence="5 8" id="KW-0464">Manganese</keyword>
<evidence type="ECO:0000259" key="11">
    <source>
        <dbReference type="Pfam" id="PF11975"/>
    </source>
</evidence>
<keyword evidence="13" id="KW-1185">Reference proteome</keyword>
<dbReference type="RefSeq" id="WP_248009552.1">
    <property type="nucleotide sequence ID" value="NZ_JAJHVV010000008.1"/>
</dbReference>
<evidence type="ECO:0000256" key="2">
    <source>
        <dbReference type="ARBA" id="ARBA00022723"/>
    </source>
</evidence>
<evidence type="ECO:0000256" key="9">
    <source>
        <dbReference type="PIRSR" id="PIRSR601088-4"/>
    </source>
</evidence>
<dbReference type="SUPFAM" id="SSF56327">
    <property type="entry name" value="LDH C-terminal domain-like"/>
    <property type="match status" value="1"/>
</dbReference>
<feature type="binding site" evidence="7">
    <location>
        <position position="150"/>
    </location>
    <ligand>
        <name>substrate</name>
    </ligand>
</feature>
<dbReference type="PANTHER" id="PTHR32092:SF5">
    <property type="entry name" value="6-PHOSPHO-BETA-GLUCOSIDASE"/>
    <property type="match status" value="1"/>
</dbReference>
<dbReference type="EMBL" id="JAJHVV010000008">
    <property type="protein sequence ID" value="MCK6264481.1"/>
    <property type="molecule type" value="Genomic_DNA"/>
</dbReference>
<dbReference type="SUPFAM" id="SSF51735">
    <property type="entry name" value="NAD(P)-binding Rossmann-fold domains"/>
    <property type="match status" value="1"/>
</dbReference>
<evidence type="ECO:0000256" key="6">
    <source>
        <dbReference type="ARBA" id="ARBA00023295"/>
    </source>
</evidence>
<feature type="domain" description="Glycosyl hydrolase family 4 C-terminal" evidence="11">
    <location>
        <begin position="196"/>
        <end position="411"/>
    </location>
</feature>
<gene>
    <name evidence="12" type="ORF">KP803_14460</name>
</gene>
<dbReference type="InterPro" id="IPR015955">
    <property type="entry name" value="Lactate_DH/Glyco_Ohase_4_C"/>
</dbReference>
<protein>
    <submittedName>
        <fullName evidence="12">6-phospho-beta-glucosidase</fullName>
    </submittedName>
</protein>
<dbReference type="GO" id="GO:0046872">
    <property type="term" value="F:metal ion binding"/>
    <property type="evidence" value="ECO:0007669"/>
    <property type="project" value="UniProtKB-KW"/>
</dbReference>